<accession>A0A7D5SM81</accession>
<protein>
    <submittedName>
        <fullName evidence="1">Uncharacterized protein</fullName>
    </submittedName>
</protein>
<gene>
    <name evidence="1" type="ORF">SYMBAF_13315</name>
</gene>
<sequence length="81" mass="8672">MQAGWFALNVLVPVSDISQVGRYTGRNVARLWQCIQTVTSCWSVDDYHPANWPQAVVDSGLPAIGLLLMLVTVGGSVSPTG</sequence>
<evidence type="ECO:0000313" key="2">
    <source>
        <dbReference type="Proteomes" id="UP000042738"/>
    </source>
</evidence>
<dbReference type="AlphaFoldDB" id="A0A7D5SM81"/>
<dbReference type="RefSeq" id="WP_052447611.1">
    <property type="nucleotide sequence ID" value="NZ_CAXKXZ010000054.1"/>
</dbReference>
<dbReference type="GeneID" id="93737466"/>
<evidence type="ECO:0000313" key="1">
    <source>
        <dbReference type="EMBL" id="QLH63716.1"/>
    </source>
</evidence>
<dbReference type="EMBL" id="CP050855">
    <property type="protein sequence ID" value="QLH63716.1"/>
    <property type="molecule type" value="Genomic_DNA"/>
</dbReference>
<organism evidence="1 2">
    <name type="scientific">Serratia symbiotica</name>
    <dbReference type="NCBI Taxonomy" id="138074"/>
    <lineage>
        <taxon>Bacteria</taxon>
        <taxon>Pseudomonadati</taxon>
        <taxon>Pseudomonadota</taxon>
        <taxon>Gammaproteobacteria</taxon>
        <taxon>Enterobacterales</taxon>
        <taxon>Yersiniaceae</taxon>
        <taxon>Serratia</taxon>
    </lineage>
</organism>
<proteinExistence type="predicted"/>
<dbReference type="Proteomes" id="UP000042738">
    <property type="component" value="Chromosome"/>
</dbReference>
<name>A0A7D5SM81_9GAMM</name>
<reference evidence="1 2" key="1">
    <citation type="journal article" date="2014" name="Genome Announc.">
        <title>Whole-Genome Sequence of Serratia symbiotica Strain CWBI-2.3T, a Free-Living Symbiont of the Black Bean Aphid Aphis fabae.</title>
        <authorList>
            <person name="Foray V."/>
            <person name="Grigorescu A.S."/>
            <person name="Sabri A."/>
            <person name="Haubruge E."/>
            <person name="Lognay G."/>
            <person name="Francis F."/>
            <person name="Fauconnier M.L."/>
            <person name="Hance T."/>
            <person name="Thonart P."/>
        </authorList>
    </citation>
    <scope>NUCLEOTIDE SEQUENCE [LARGE SCALE GENOMIC DNA]</scope>
    <source>
        <strain evidence="1">CWBI-2.3</strain>
    </source>
</reference>